<protein>
    <submittedName>
        <fullName evidence="2">Uncharacterized protein</fullName>
    </submittedName>
</protein>
<dbReference type="AlphaFoldDB" id="A0A0F4GJ18"/>
<dbReference type="OrthoDB" id="10255522at2759"/>
<evidence type="ECO:0000313" key="3">
    <source>
        <dbReference type="Proteomes" id="UP000033647"/>
    </source>
</evidence>
<name>A0A0F4GJ18_9PEZI</name>
<reference evidence="2 3" key="1">
    <citation type="submission" date="2015-03" db="EMBL/GenBank/DDBJ databases">
        <title>RNA-seq based gene annotation and comparative genomics of four Zymoseptoria species reveal species-specific pathogenicity related genes and transposable element activity.</title>
        <authorList>
            <person name="Grandaubert J."/>
            <person name="Bhattacharyya A."/>
            <person name="Stukenbrock E.H."/>
        </authorList>
    </citation>
    <scope>NUCLEOTIDE SEQUENCE [LARGE SCALE GENOMIC DNA]</scope>
    <source>
        <strain evidence="2 3">Zb18110</strain>
    </source>
</reference>
<organism evidence="2 3">
    <name type="scientific">Zymoseptoria brevis</name>
    <dbReference type="NCBI Taxonomy" id="1047168"/>
    <lineage>
        <taxon>Eukaryota</taxon>
        <taxon>Fungi</taxon>
        <taxon>Dikarya</taxon>
        <taxon>Ascomycota</taxon>
        <taxon>Pezizomycotina</taxon>
        <taxon>Dothideomycetes</taxon>
        <taxon>Dothideomycetidae</taxon>
        <taxon>Mycosphaerellales</taxon>
        <taxon>Mycosphaerellaceae</taxon>
        <taxon>Zymoseptoria</taxon>
    </lineage>
</organism>
<sequence>MPRQTDRDFANWLSRKHNGGQDVPVLREKIASMRDDLDRIRKERDELKASYAKTAGMQADLRRIRRERDGLKENLDSEKRKASMWQLRVRRLGYGW</sequence>
<dbReference type="EMBL" id="LAFY01000509">
    <property type="protein sequence ID" value="KJX97268.1"/>
    <property type="molecule type" value="Genomic_DNA"/>
</dbReference>
<dbReference type="Proteomes" id="UP000033647">
    <property type="component" value="Unassembled WGS sequence"/>
</dbReference>
<evidence type="ECO:0000313" key="2">
    <source>
        <dbReference type="EMBL" id="KJX97268.1"/>
    </source>
</evidence>
<feature type="coiled-coil region" evidence="1">
    <location>
        <begin position="23"/>
        <end position="81"/>
    </location>
</feature>
<proteinExistence type="predicted"/>
<comment type="caution">
    <text evidence="2">The sequence shown here is derived from an EMBL/GenBank/DDBJ whole genome shotgun (WGS) entry which is preliminary data.</text>
</comment>
<gene>
    <name evidence="2" type="ORF">TI39_contig517g00014</name>
</gene>
<keyword evidence="1" id="KW-0175">Coiled coil</keyword>
<keyword evidence="3" id="KW-1185">Reference proteome</keyword>
<evidence type="ECO:0000256" key="1">
    <source>
        <dbReference type="SAM" id="Coils"/>
    </source>
</evidence>
<accession>A0A0F4GJ18</accession>